<keyword evidence="2" id="KW-1185">Reference proteome</keyword>
<dbReference type="InterPro" id="IPR012337">
    <property type="entry name" value="RNaseH-like_sf"/>
</dbReference>
<accession>A0A444ZSV3</accession>
<reference evidence="1 2" key="1">
    <citation type="submission" date="2019-01" db="EMBL/GenBank/DDBJ databases">
        <title>Sequencing of cultivated peanut Arachis hypogaea provides insights into genome evolution and oil improvement.</title>
        <authorList>
            <person name="Chen X."/>
        </authorList>
    </citation>
    <scope>NUCLEOTIDE SEQUENCE [LARGE SCALE GENOMIC DNA]</scope>
    <source>
        <strain evidence="2">cv. Fuhuasheng</strain>
        <tissue evidence="1">Leaves</tissue>
    </source>
</reference>
<dbReference type="InterPro" id="IPR036397">
    <property type="entry name" value="RNaseH_sf"/>
</dbReference>
<evidence type="ECO:0000313" key="1">
    <source>
        <dbReference type="EMBL" id="RYR17238.1"/>
    </source>
</evidence>
<protein>
    <submittedName>
        <fullName evidence="1">Uncharacterized protein</fullName>
    </submittedName>
</protein>
<name>A0A444ZSV3_ARAHY</name>
<dbReference type="PANTHER" id="PTHR47723:SF19">
    <property type="entry name" value="POLYNUCLEOTIDYL TRANSFERASE, RIBONUCLEASE H-LIKE SUPERFAMILY PROTEIN"/>
    <property type="match status" value="1"/>
</dbReference>
<dbReference type="EMBL" id="SDMP01000013">
    <property type="protein sequence ID" value="RYR17238.1"/>
    <property type="molecule type" value="Genomic_DNA"/>
</dbReference>
<proteinExistence type="predicted"/>
<comment type="caution">
    <text evidence="1">The sequence shown here is derived from an EMBL/GenBank/DDBJ whole genome shotgun (WGS) entry which is preliminary data.</text>
</comment>
<dbReference type="Proteomes" id="UP000289738">
    <property type="component" value="Chromosome B03"/>
</dbReference>
<dbReference type="SUPFAM" id="SSF53098">
    <property type="entry name" value="Ribonuclease H-like"/>
    <property type="match status" value="1"/>
</dbReference>
<evidence type="ECO:0000313" key="2">
    <source>
        <dbReference type="Proteomes" id="UP000289738"/>
    </source>
</evidence>
<dbReference type="PANTHER" id="PTHR47723">
    <property type="entry name" value="OS05G0353850 PROTEIN"/>
    <property type="match status" value="1"/>
</dbReference>
<dbReference type="Gene3D" id="3.30.420.10">
    <property type="entry name" value="Ribonuclease H-like superfamily/Ribonuclease H"/>
    <property type="match status" value="1"/>
</dbReference>
<organism evidence="1 2">
    <name type="scientific">Arachis hypogaea</name>
    <name type="common">Peanut</name>
    <dbReference type="NCBI Taxonomy" id="3818"/>
    <lineage>
        <taxon>Eukaryota</taxon>
        <taxon>Viridiplantae</taxon>
        <taxon>Streptophyta</taxon>
        <taxon>Embryophyta</taxon>
        <taxon>Tracheophyta</taxon>
        <taxon>Spermatophyta</taxon>
        <taxon>Magnoliopsida</taxon>
        <taxon>eudicotyledons</taxon>
        <taxon>Gunneridae</taxon>
        <taxon>Pentapetalae</taxon>
        <taxon>rosids</taxon>
        <taxon>fabids</taxon>
        <taxon>Fabales</taxon>
        <taxon>Fabaceae</taxon>
        <taxon>Papilionoideae</taxon>
        <taxon>50 kb inversion clade</taxon>
        <taxon>dalbergioids sensu lato</taxon>
        <taxon>Dalbergieae</taxon>
        <taxon>Pterocarpus clade</taxon>
        <taxon>Arachis</taxon>
    </lineage>
</organism>
<dbReference type="InterPro" id="IPR053151">
    <property type="entry name" value="RNase_H-like"/>
</dbReference>
<gene>
    <name evidence="1" type="ORF">Ahy_B03g062007</name>
</gene>
<dbReference type="GO" id="GO:0003676">
    <property type="term" value="F:nucleic acid binding"/>
    <property type="evidence" value="ECO:0007669"/>
    <property type="project" value="InterPro"/>
</dbReference>
<sequence>MTIATLNGYHNLVVESDLATAISFINHGCSPGHHSARLQQVSWIHVPREANMVADQLAKKGQELSLGLHLFDTAPPDIKFTLLCDCIGTLDLGELSSFAFLFVFLFLCWGV</sequence>
<dbReference type="AlphaFoldDB" id="A0A444ZSV3"/>